<evidence type="ECO:0000313" key="3">
    <source>
        <dbReference type="Proteomes" id="UP001149813"/>
    </source>
</evidence>
<evidence type="ECO:0000313" key="2">
    <source>
        <dbReference type="EMBL" id="KAJ1719930.1"/>
    </source>
</evidence>
<evidence type="ECO:0000259" key="1">
    <source>
        <dbReference type="Pfam" id="PF00134"/>
    </source>
</evidence>
<dbReference type="AlphaFoldDB" id="A0A9W7XVT9"/>
<gene>
    <name evidence="2" type="ORF">LPJ53_005373</name>
</gene>
<dbReference type="EMBL" id="JANBOJ010000319">
    <property type="protein sequence ID" value="KAJ1719930.1"/>
    <property type="molecule type" value="Genomic_DNA"/>
</dbReference>
<sequence length="306" mass="34513">MLLPDTRFAIKNSAKNAFEFLKCATSCAYHHAQQKFGHGIDDPLPTLSINPKYRPLYHISDMYKHTDTYASGIGQGMLRLFGLKSSMRENISYFIIDIIEDHGYSGETWAIALQILDRFLTDTTIGNVKERIYHYAFVSLMLAVEVVHAHTMSTKLFKHYAGRRCSSKSIERYRQELLKTLMGIVSVPNVADLLMATLQIAAFKYPSVFAASNMTEHVNRAQRESLSLGEVSFLFDSALIVPACQLAEAVTHDQQSQRFSASELASACFYILAERMANVDMSKANKCARHSYKDVEPIVNYLKTIV</sequence>
<organism evidence="2 3">
    <name type="scientific">Coemansia erecta</name>
    <dbReference type="NCBI Taxonomy" id="147472"/>
    <lineage>
        <taxon>Eukaryota</taxon>
        <taxon>Fungi</taxon>
        <taxon>Fungi incertae sedis</taxon>
        <taxon>Zoopagomycota</taxon>
        <taxon>Kickxellomycotina</taxon>
        <taxon>Kickxellomycetes</taxon>
        <taxon>Kickxellales</taxon>
        <taxon>Kickxellaceae</taxon>
        <taxon>Coemansia</taxon>
    </lineage>
</organism>
<dbReference type="SUPFAM" id="SSF47954">
    <property type="entry name" value="Cyclin-like"/>
    <property type="match status" value="1"/>
</dbReference>
<reference evidence="2" key="1">
    <citation type="submission" date="2022-07" db="EMBL/GenBank/DDBJ databases">
        <title>Phylogenomic reconstructions and comparative analyses of Kickxellomycotina fungi.</title>
        <authorList>
            <person name="Reynolds N.K."/>
            <person name="Stajich J.E."/>
            <person name="Barry K."/>
            <person name="Grigoriev I.V."/>
            <person name="Crous P."/>
            <person name="Smith M.E."/>
        </authorList>
    </citation>
    <scope>NUCLEOTIDE SEQUENCE</scope>
    <source>
        <strain evidence="2">NBRC 32514</strain>
    </source>
</reference>
<name>A0A9W7XVT9_9FUNG</name>
<dbReference type="OrthoDB" id="5590282at2759"/>
<dbReference type="Pfam" id="PF00134">
    <property type="entry name" value="Cyclin_N"/>
    <property type="match status" value="1"/>
</dbReference>
<accession>A0A9W7XVT9</accession>
<proteinExistence type="predicted"/>
<dbReference type="InterPro" id="IPR006671">
    <property type="entry name" value="Cyclin_N"/>
</dbReference>
<protein>
    <recommendedName>
        <fullName evidence="1">Cyclin N-terminal domain-containing protein</fullName>
    </recommendedName>
</protein>
<feature type="domain" description="Cyclin N-terminal" evidence="1">
    <location>
        <begin position="83"/>
        <end position="181"/>
    </location>
</feature>
<comment type="caution">
    <text evidence="2">The sequence shown here is derived from an EMBL/GenBank/DDBJ whole genome shotgun (WGS) entry which is preliminary data.</text>
</comment>
<dbReference type="Proteomes" id="UP001149813">
    <property type="component" value="Unassembled WGS sequence"/>
</dbReference>
<dbReference type="Gene3D" id="1.10.472.10">
    <property type="entry name" value="Cyclin-like"/>
    <property type="match status" value="1"/>
</dbReference>
<dbReference type="InterPro" id="IPR036915">
    <property type="entry name" value="Cyclin-like_sf"/>
</dbReference>
<keyword evidence="3" id="KW-1185">Reference proteome</keyword>